<comment type="caution">
    <text evidence="1">The sequence shown here is derived from an EMBL/GenBank/DDBJ whole genome shotgun (WGS) entry which is preliminary data.</text>
</comment>
<dbReference type="AlphaFoldDB" id="A0A4U5M6U8"/>
<sequence>MTEVKSVFKDLPQAFEKEPWLCALHQSKKFQIKRSYCVWAYHISYVPNILSGPVRMGDSSPGVKFQCRSSHTNIR</sequence>
<dbReference type="Proteomes" id="UP000298663">
    <property type="component" value="Unassembled WGS sequence"/>
</dbReference>
<gene>
    <name evidence="1" type="ORF">L596_025107</name>
</gene>
<evidence type="ECO:0000313" key="2">
    <source>
        <dbReference type="Proteomes" id="UP000298663"/>
    </source>
</evidence>
<proteinExistence type="predicted"/>
<name>A0A4U5M6U8_STECR</name>
<reference evidence="1 2" key="1">
    <citation type="journal article" date="2015" name="Genome Biol.">
        <title>Comparative genomics of Steinernema reveals deeply conserved gene regulatory networks.</title>
        <authorList>
            <person name="Dillman A.R."/>
            <person name="Macchietto M."/>
            <person name="Porter C.F."/>
            <person name="Rogers A."/>
            <person name="Williams B."/>
            <person name="Antoshechkin I."/>
            <person name="Lee M.M."/>
            <person name="Goodwin Z."/>
            <person name="Lu X."/>
            <person name="Lewis E.E."/>
            <person name="Goodrich-Blair H."/>
            <person name="Stock S.P."/>
            <person name="Adams B.J."/>
            <person name="Sternberg P.W."/>
            <person name="Mortazavi A."/>
        </authorList>
    </citation>
    <scope>NUCLEOTIDE SEQUENCE [LARGE SCALE GENOMIC DNA]</scope>
    <source>
        <strain evidence="1 2">ALL</strain>
    </source>
</reference>
<dbReference type="EMBL" id="AZBU02000009">
    <property type="protein sequence ID" value="TKR64606.1"/>
    <property type="molecule type" value="Genomic_DNA"/>
</dbReference>
<reference evidence="1 2" key="2">
    <citation type="journal article" date="2019" name="G3 (Bethesda)">
        <title>Hybrid Assembly of the Genome of the Entomopathogenic Nematode Steinernema carpocapsae Identifies the X-Chromosome.</title>
        <authorList>
            <person name="Serra L."/>
            <person name="Macchietto M."/>
            <person name="Macias-Munoz A."/>
            <person name="McGill C.J."/>
            <person name="Rodriguez I.M."/>
            <person name="Rodriguez B."/>
            <person name="Murad R."/>
            <person name="Mortazavi A."/>
        </authorList>
    </citation>
    <scope>NUCLEOTIDE SEQUENCE [LARGE SCALE GENOMIC DNA]</scope>
    <source>
        <strain evidence="1 2">ALL</strain>
    </source>
</reference>
<organism evidence="1 2">
    <name type="scientific">Steinernema carpocapsae</name>
    <name type="common">Entomopathogenic nematode</name>
    <dbReference type="NCBI Taxonomy" id="34508"/>
    <lineage>
        <taxon>Eukaryota</taxon>
        <taxon>Metazoa</taxon>
        <taxon>Ecdysozoa</taxon>
        <taxon>Nematoda</taxon>
        <taxon>Chromadorea</taxon>
        <taxon>Rhabditida</taxon>
        <taxon>Tylenchina</taxon>
        <taxon>Panagrolaimomorpha</taxon>
        <taxon>Strongyloidoidea</taxon>
        <taxon>Steinernematidae</taxon>
        <taxon>Steinernema</taxon>
    </lineage>
</organism>
<protein>
    <submittedName>
        <fullName evidence="1">Uncharacterized protein</fullName>
    </submittedName>
</protein>
<accession>A0A4U5M6U8</accession>
<keyword evidence="2" id="KW-1185">Reference proteome</keyword>
<evidence type="ECO:0000313" key="1">
    <source>
        <dbReference type="EMBL" id="TKR64606.1"/>
    </source>
</evidence>